<evidence type="ECO:0000256" key="1">
    <source>
        <dbReference type="SAM" id="MobiDB-lite"/>
    </source>
</evidence>
<reference evidence="2" key="1">
    <citation type="submission" date="2019-11" db="UniProtKB">
        <authorList>
            <consortium name="WormBaseParasite"/>
        </authorList>
    </citation>
    <scope>IDENTIFICATION</scope>
</reference>
<name>A0A5K3EMG7_MESCO</name>
<organism evidence="2">
    <name type="scientific">Mesocestoides corti</name>
    <name type="common">Flatworm</name>
    <dbReference type="NCBI Taxonomy" id="53468"/>
    <lineage>
        <taxon>Eukaryota</taxon>
        <taxon>Metazoa</taxon>
        <taxon>Spiralia</taxon>
        <taxon>Lophotrochozoa</taxon>
        <taxon>Platyhelminthes</taxon>
        <taxon>Cestoda</taxon>
        <taxon>Eucestoda</taxon>
        <taxon>Cyclophyllidea</taxon>
        <taxon>Mesocestoididae</taxon>
        <taxon>Mesocestoides</taxon>
    </lineage>
</organism>
<dbReference type="WBParaSite" id="MCU_001633-RA">
    <property type="protein sequence ID" value="MCU_001633-RA"/>
    <property type="gene ID" value="MCU_001633"/>
</dbReference>
<feature type="compositionally biased region" description="Basic and acidic residues" evidence="1">
    <location>
        <begin position="31"/>
        <end position="40"/>
    </location>
</feature>
<dbReference type="AlphaFoldDB" id="A0A5K3EMG7"/>
<feature type="region of interest" description="Disordered" evidence="1">
    <location>
        <begin position="12"/>
        <end position="44"/>
    </location>
</feature>
<sequence length="53" mass="5864">MDLTDYYIHAFPPKHPPSNVRPAPAKGSADAGKKKPEKWPEMMSPDILNALFG</sequence>
<protein>
    <submittedName>
        <fullName evidence="2">Histone deacetylase 14</fullName>
    </submittedName>
</protein>
<accession>A0A5K3EMG7</accession>
<evidence type="ECO:0000313" key="2">
    <source>
        <dbReference type="WBParaSite" id="MCU_001633-RA"/>
    </source>
</evidence>
<proteinExistence type="predicted"/>